<dbReference type="EMBL" id="AWUE01016384">
    <property type="protein sequence ID" value="OMO92197.1"/>
    <property type="molecule type" value="Genomic_DNA"/>
</dbReference>
<feature type="compositionally biased region" description="Polar residues" evidence="1">
    <location>
        <begin position="213"/>
        <end position="266"/>
    </location>
</feature>
<feature type="compositionally biased region" description="Polar residues" evidence="1">
    <location>
        <begin position="156"/>
        <end position="167"/>
    </location>
</feature>
<evidence type="ECO:0000313" key="4">
    <source>
        <dbReference type="Proteomes" id="UP000187203"/>
    </source>
</evidence>
<dbReference type="PANTHER" id="PTHR33700">
    <property type="entry name" value="MYB-LIKE PROTEIN X"/>
    <property type="match status" value="1"/>
</dbReference>
<organism evidence="3 4">
    <name type="scientific">Corchorus olitorius</name>
    <dbReference type="NCBI Taxonomy" id="93759"/>
    <lineage>
        <taxon>Eukaryota</taxon>
        <taxon>Viridiplantae</taxon>
        <taxon>Streptophyta</taxon>
        <taxon>Embryophyta</taxon>
        <taxon>Tracheophyta</taxon>
        <taxon>Spermatophyta</taxon>
        <taxon>Magnoliopsida</taxon>
        <taxon>eudicotyledons</taxon>
        <taxon>Gunneridae</taxon>
        <taxon>Pentapetalae</taxon>
        <taxon>rosids</taxon>
        <taxon>malvids</taxon>
        <taxon>Malvales</taxon>
        <taxon>Malvaceae</taxon>
        <taxon>Grewioideae</taxon>
        <taxon>Apeibeae</taxon>
        <taxon>Corchorus</taxon>
    </lineage>
</organism>
<dbReference type="Proteomes" id="UP000187203">
    <property type="component" value="Unassembled WGS sequence"/>
</dbReference>
<keyword evidence="2" id="KW-0472">Membrane</keyword>
<evidence type="ECO:0000256" key="1">
    <source>
        <dbReference type="SAM" id="MobiDB-lite"/>
    </source>
</evidence>
<feature type="compositionally biased region" description="Polar residues" evidence="1">
    <location>
        <begin position="175"/>
        <end position="190"/>
    </location>
</feature>
<comment type="caution">
    <text evidence="3">The sequence shown here is derived from an EMBL/GenBank/DDBJ whole genome shotgun (WGS) entry which is preliminary data.</text>
</comment>
<feature type="compositionally biased region" description="Basic and acidic residues" evidence="1">
    <location>
        <begin position="65"/>
        <end position="90"/>
    </location>
</feature>
<dbReference type="AlphaFoldDB" id="A0A1R3JBP2"/>
<reference evidence="4" key="1">
    <citation type="submission" date="2013-09" db="EMBL/GenBank/DDBJ databases">
        <title>Corchorus olitorius genome sequencing.</title>
        <authorList>
            <person name="Alam M."/>
            <person name="Haque M.S."/>
            <person name="Islam M.S."/>
            <person name="Emdad E.M."/>
            <person name="Islam M.M."/>
            <person name="Ahmed B."/>
            <person name="Halim A."/>
            <person name="Hossen Q.M.M."/>
            <person name="Hossain M.Z."/>
            <person name="Ahmed R."/>
            <person name="Khan M.M."/>
            <person name="Islam R."/>
            <person name="Rashid M.M."/>
            <person name="Khan S.A."/>
            <person name="Rahman M.S."/>
            <person name="Alam M."/>
            <person name="Yahiya A.S."/>
            <person name="Khan M.S."/>
            <person name="Azam M.S."/>
            <person name="Haque T."/>
            <person name="Lashkar M.Z.H."/>
            <person name="Akhand A.I."/>
            <person name="Morshed G."/>
            <person name="Roy S."/>
            <person name="Uddin K.S."/>
            <person name="Rabeya T."/>
            <person name="Hossain A.S."/>
            <person name="Chowdhury A."/>
            <person name="Snigdha A.R."/>
            <person name="Mortoza M.S."/>
            <person name="Matin S.A."/>
            <person name="Hoque S.M.E."/>
            <person name="Islam M.K."/>
            <person name="Roy D.K."/>
            <person name="Haider R."/>
            <person name="Moosa M.M."/>
            <person name="Elias S.M."/>
            <person name="Hasan A.M."/>
            <person name="Jahan S."/>
            <person name="Shafiuddin M."/>
            <person name="Mahmood N."/>
            <person name="Shommy N.S."/>
        </authorList>
    </citation>
    <scope>NUCLEOTIDE SEQUENCE [LARGE SCALE GENOMIC DNA]</scope>
    <source>
        <strain evidence="4">cv. O-4</strain>
    </source>
</reference>
<feature type="compositionally biased region" description="Low complexity" evidence="1">
    <location>
        <begin position="324"/>
        <end position="338"/>
    </location>
</feature>
<evidence type="ECO:0000313" key="3">
    <source>
        <dbReference type="EMBL" id="OMO92197.1"/>
    </source>
</evidence>
<protein>
    <submittedName>
        <fullName evidence="3">Uncharacterized protein</fullName>
    </submittedName>
</protein>
<keyword evidence="4" id="KW-1185">Reference proteome</keyword>
<sequence length="432" mass="47311">MFKKSPSRNQRSKGIKVKHVLQVCVLLGVCFWLIYQVKHSHDKRKEFDEKDAKVSVKTQSDDVILKFGRKDLPHVQEVDENEQERAGGEADHEEEFIDEEKEREAEGDDKENEEKENEEKEGQDESDNAENDQNHDGGRNAHEAREEHYKADDASSAVSHDTQIINSETDKLDMENNSTMNASLLQQESRNNTTEETNGDENNSESKVDEGGNPSNFTKENDLETGSSNSGNTSLPNTANTTDFIDQASNNSTEVSKETGSNSSGGENIEMPGSLQNGTTTVDGMVTEEKYKEQANETISNSNQSDSNTVDSIKLENVDLVTRESSNSSSNAESGISEDITKKNETAGGDSVGSSETKESTDSTQNENPEGENESGGTDESSDTNVTEDEGPHDPIDSSDNTLPQEEKDARVDLSTLPDIITEGSHEDAAAE</sequence>
<name>A0A1R3JBP2_9ROSI</name>
<feature type="compositionally biased region" description="Polar residues" evidence="1">
    <location>
        <begin position="296"/>
        <end position="311"/>
    </location>
</feature>
<evidence type="ECO:0000256" key="2">
    <source>
        <dbReference type="SAM" id="Phobius"/>
    </source>
</evidence>
<dbReference type="STRING" id="93759.A0A1R3JBP2"/>
<dbReference type="OrthoDB" id="1928179at2759"/>
<dbReference type="PANTHER" id="PTHR33700:SF4">
    <property type="entry name" value="MYB-LIKE PROTEIN X"/>
    <property type="match status" value="1"/>
</dbReference>
<feature type="transmembrane region" description="Helical" evidence="2">
    <location>
        <begin position="20"/>
        <end position="37"/>
    </location>
</feature>
<proteinExistence type="predicted"/>
<feature type="compositionally biased region" description="Acidic residues" evidence="1">
    <location>
        <begin position="91"/>
        <end position="130"/>
    </location>
</feature>
<feature type="region of interest" description="Disordered" evidence="1">
    <location>
        <begin position="65"/>
        <end position="432"/>
    </location>
</feature>
<keyword evidence="2" id="KW-1133">Transmembrane helix</keyword>
<accession>A0A1R3JBP2</accession>
<gene>
    <name evidence="3" type="ORF">COLO4_17804</name>
</gene>
<keyword evidence="2" id="KW-0812">Transmembrane</keyword>
<feature type="compositionally biased region" description="Basic and acidic residues" evidence="1">
    <location>
        <begin position="132"/>
        <end position="153"/>
    </location>
</feature>
<feature type="compositionally biased region" description="Acidic residues" evidence="1">
    <location>
        <begin position="380"/>
        <end position="389"/>
    </location>
</feature>